<organism evidence="9 10">
    <name type="scientific">Candidatus Nanohalococcus occultus</name>
    <dbReference type="NCBI Taxonomy" id="2978047"/>
    <lineage>
        <taxon>Archaea</taxon>
        <taxon>Candidatus Nanohalarchaeota</taxon>
        <taxon>Candidatus Nanohalarchaeota incertae sedis</taxon>
        <taxon>Candidatus Nanohalococcus</taxon>
    </lineage>
</organism>
<protein>
    <submittedName>
        <fullName evidence="9">DNA-directed RNA polymerase, subunit M/Transcription elongation factor TFIIS</fullName>
    </submittedName>
</protein>
<keyword evidence="9" id="KW-0251">Elongation factor</keyword>
<evidence type="ECO:0000256" key="3">
    <source>
        <dbReference type="ARBA" id="ARBA00022692"/>
    </source>
</evidence>
<keyword evidence="9" id="KW-0804">Transcription</keyword>
<evidence type="ECO:0000256" key="7">
    <source>
        <dbReference type="SAM" id="Phobius"/>
    </source>
</evidence>
<keyword evidence="9" id="KW-0240">DNA-directed RNA polymerase</keyword>
<dbReference type="Pfam" id="PF01694">
    <property type="entry name" value="Rhomboid"/>
    <property type="match status" value="1"/>
</dbReference>
<evidence type="ECO:0000313" key="10">
    <source>
        <dbReference type="Proteomes" id="UP001218034"/>
    </source>
</evidence>
<dbReference type="GeneID" id="90589912"/>
<gene>
    <name evidence="9" type="primary">rpb9</name>
    <name evidence="9" type="ORF">SVXNc_0476</name>
</gene>
<evidence type="ECO:0000256" key="2">
    <source>
        <dbReference type="ARBA" id="ARBA00009045"/>
    </source>
</evidence>
<keyword evidence="9" id="KW-0648">Protein biosynthesis</keyword>
<evidence type="ECO:0000313" key="9">
    <source>
        <dbReference type="EMBL" id="WEL19496.1"/>
    </source>
</evidence>
<keyword evidence="4" id="KW-0378">Hydrolase</keyword>
<keyword evidence="5 7" id="KW-1133">Transmembrane helix</keyword>
<dbReference type="Gene3D" id="1.20.1540.10">
    <property type="entry name" value="Rhomboid-like"/>
    <property type="match status" value="1"/>
</dbReference>
<keyword evidence="6 7" id="KW-0472">Membrane</keyword>
<dbReference type="Proteomes" id="UP001218034">
    <property type="component" value="Chromosome"/>
</dbReference>
<reference evidence="9 10" key="1">
    <citation type="submission" date="2022-09" db="EMBL/GenBank/DDBJ databases">
        <title>Xylan utilization by haloarchaea-nanohaloarchaea associations.</title>
        <authorList>
            <person name="Yakimov M."/>
        </authorList>
    </citation>
    <scope>NUCLEOTIDE SEQUENCE [LARGE SCALE GENOMIC DNA]</scope>
    <source>
        <strain evidence="9 10">SVXNc</strain>
    </source>
</reference>
<dbReference type="EMBL" id="CP104395">
    <property type="protein sequence ID" value="WEL19496.1"/>
    <property type="molecule type" value="Genomic_DNA"/>
</dbReference>
<comment type="similarity">
    <text evidence="2">Belongs to the peptidase S54 family.</text>
</comment>
<dbReference type="InterPro" id="IPR035952">
    <property type="entry name" value="Rhomboid-like_sf"/>
</dbReference>
<feature type="transmembrane region" description="Helical" evidence="7">
    <location>
        <begin position="139"/>
        <end position="157"/>
    </location>
</feature>
<dbReference type="SUPFAM" id="SSF144091">
    <property type="entry name" value="Rhomboid-like"/>
    <property type="match status" value="1"/>
</dbReference>
<accession>A0ABY8CJI4</accession>
<sequence length="219" mass="24354">MEKKNDYSAARKQTEKGFRWVAAQFCVLLGLVFAFQVFSGFDPGFNASSSPWWRFFTSFFGHSGPEHLLNNVFFLALFGSIYERLSSGKTFLVTFLVSAIFANLTAFIFFPETSIIGASGGAFGILTALAVYEPRRIGLALGVPMPMWATLAVYTLIQFAGLTATGGSTAFEAHIFGMLAGAPIGYMLRSSGKEELEQQELEEDSWQERISKWEEKWML</sequence>
<keyword evidence="10" id="KW-1185">Reference proteome</keyword>
<evidence type="ECO:0000256" key="4">
    <source>
        <dbReference type="ARBA" id="ARBA00022801"/>
    </source>
</evidence>
<dbReference type="PANTHER" id="PTHR43731">
    <property type="entry name" value="RHOMBOID PROTEASE"/>
    <property type="match status" value="1"/>
</dbReference>
<feature type="transmembrane region" description="Helical" evidence="7">
    <location>
        <begin position="90"/>
        <end position="109"/>
    </location>
</feature>
<evidence type="ECO:0000259" key="8">
    <source>
        <dbReference type="Pfam" id="PF01694"/>
    </source>
</evidence>
<dbReference type="InterPro" id="IPR050925">
    <property type="entry name" value="Rhomboid_protease_S54"/>
</dbReference>
<proteinExistence type="inferred from homology"/>
<dbReference type="GO" id="GO:0000428">
    <property type="term" value="C:DNA-directed RNA polymerase complex"/>
    <property type="evidence" value="ECO:0007669"/>
    <property type="project" value="UniProtKB-KW"/>
</dbReference>
<dbReference type="RefSeq" id="WP_347722365.1">
    <property type="nucleotide sequence ID" value="NZ_CP104395.1"/>
</dbReference>
<dbReference type="InterPro" id="IPR022764">
    <property type="entry name" value="Peptidase_S54_rhomboid_dom"/>
</dbReference>
<keyword evidence="3 7" id="KW-0812">Transmembrane</keyword>
<comment type="subcellular location">
    <subcellularLocation>
        <location evidence="1">Membrane</location>
        <topology evidence="1">Multi-pass membrane protein</topology>
    </subcellularLocation>
</comment>
<feature type="transmembrane region" description="Helical" evidence="7">
    <location>
        <begin position="20"/>
        <end position="39"/>
    </location>
</feature>
<feature type="transmembrane region" description="Helical" evidence="7">
    <location>
        <begin position="59"/>
        <end position="78"/>
    </location>
</feature>
<evidence type="ECO:0000256" key="1">
    <source>
        <dbReference type="ARBA" id="ARBA00004141"/>
    </source>
</evidence>
<dbReference type="PANTHER" id="PTHR43731:SF14">
    <property type="entry name" value="PRESENILIN-ASSOCIATED RHOMBOID-LIKE PROTEIN, MITOCHONDRIAL"/>
    <property type="match status" value="1"/>
</dbReference>
<dbReference type="GO" id="GO:0003746">
    <property type="term" value="F:translation elongation factor activity"/>
    <property type="evidence" value="ECO:0007669"/>
    <property type="project" value="UniProtKB-KW"/>
</dbReference>
<evidence type="ECO:0000256" key="5">
    <source>
        <dbReference type="ARBA" id="ARBA00022989"/>
    </source>
</evidence>
<feature type="transmembrane region" description="Helical" evidence="7">
    <location>
        <begin position="115"/>
        <end position="132"/>
    </location>
</feature>
<feature type="domain" description="Peptidase S54 rhomboid" evidence="8">
    <location>
        <begin position="52"/>
        <end position="189"/>
    </location>
</feature>
<evidence type="ECO:0000256" key="6">
    <source>
        <dbReference type="ARBA" id="ARBA00023136"/>
    </source>
</evidence>
<name>A0ABY8CJI4_9ARCH</name>